<dbReference type="EMBL" id="NMUH01000736">
    <property type="protein sequence ID" value="MQL84055.1"/>
    <property type="molecule type" value="Genomic_DNA"/>
</dbReference>
<organism evidence="1 2">
    <name type="scientific">Colocasia esculenta</name>
    <name type="common">Wild taro</name>
    <name type="synonym">Arum esculentum</name>
    <dbReference type="NCBI Taxonomy" id="4460"/>
    <lineage>
        <taxon>Eukaryota</taxon>
        <taxon>Viridiplantae</taxon>
        <taxon>Streptophyta</taxon>
        <taxon>Embryophyta</taxon>
        <taxon>Tracheophyta</taxon>
        <taxon>Spermatophyta</taxon>
        <taxon>Magnoliopsida</taxon>
        <taxon>Liliopsida</taxon>
        <taxon>Araceae</taxon>
        <taxon>Aroideae</taxon>
        <taxon>Colocasieae</taxon>
        <taxon>Colocasia</taxon>
    </lineage>
</organism>
<proteinExistence type="predicted"/>
<evidence type="ECO:0000313" key="1">
    <source>
        <dbReference type="EMBL" id="MQL84055.1"/>
    </source>
</evidence>
<gene>
    <name evidence="1" type="ORF">Taro_016550</name>
</gene>
<dbReference type="OrthoDB" id="1160128at2759"/>
<keyword evidence="2" id="KW-1185">Reference proteome</keyword>
<dbReference type="Proteomes" id="UP000652761">
    <property type="component" value="Unassembled WGS sequence"/>
</dbReference>
<evidence type="ECO:0000313" key="2">
    <source>
        <dbReference type="Proteomes" id="UP000652761"/>
    </source>
</evidence>
<accession>A0A843UKM5</accession>
<protein>
    <submittedName>
        <fullName evidence="1">Uncharacterized protein</fullName>
    </submittedName>
</protein>
<comment type="caution">
    <text evidence="1">The sequence shown here is derived from an EMBL/GenBank/DDBJ whole genome shotgun (WGS) entry which is preliminary data.</text>
</comment>
<dbReference type="AlphaFoldDB" id="A0A843UKM5"/>
<name>A0A843UKM5_COLES</name>
<reference evidence="1" key="1">
    <citation type="submission" date="2017-07" db="EMBL/GenBank/DDBJ databases">
        <title>Taro Niue Genome Assembly and Annotation.</title>
        <authorList>
            <person name="Atibalentja N."/>
            <person name="Keating K."/>
            <person name="Fields C.J."/>
        </authorList>
    </citation>
    <scope>NUCLEOTIDE SEQUENCE</scope>
    <source>
        <strain evidence="1">Niue_2</strain>
        <tissue evidence="1">Leaf</tissue>
    </source>
</reference>
<sequence length="90" mass="10334">MRFHTLREGNLYPWATQRAMVSACCVVHNFIRREFGYDMYFNGLQGEEMIEDGAKDEDVPIDIEMSSAAVATGDVLREDIANQLWSTENR</sequence>